<dbReference type="GO" id="GO:0004590">
    <property type="term" value="F:orotidine-5'-phosphate decarboxylase activity"/>
    <property type="evidence" value="ECO:0007669"/>
    <property type="project" value="UniProtKB-EC"/>
</dbReference>
<comment type="pathway">
    <text evidence="1">Pyrimidine metabolism; UMP biosynthesis via de novo pathway; UMP from orotate: step 2/2.</text>
</comment>
<dbReference type="Gene3D" id="3.20.20.70">
    <property type="entry name" value="Aldolase class I"/>
    <property type="match status" value="1"/>
</dbReference>
<evidence type="ECO:0000256" key="3">
    <source>
        <dbReference type="ARBA" id="ARBA00012321"/>
    </source>
</evidence>
<evidence type="ECO:0000256" key="6">
    <source>
        <dbReference type="ARBA" id="ARBA00022975"/>
    </source>
</evidence>
<dbReference type="GO" id="GO:0044205">
    <property type="term" value="P:'de novo' UMP biosynthetic process"/>
    <property type="evidence" value="ECO:0007669"/>
    <property type="project" value="InterPro"/>
</dbReference>
<dbReference type="Pfam" id="PF00215">
    <property type="entry name" value="OMPdecase"/>
    <property type="match status" value="1"/>
</dbReference>
<dbReference type="PANTHER" id="PTHR32119:SF2">
    <property type="entry name" value="OROTIDINE 5'-PHOSPHATE DECARBOXYLASE"/>
    <property type="match status" value="1"/>
</dbReference>
<evidence type="ECO:0000256" key="10">
    <source>
        <dbReference type="PIRSR" id="PIRSR614732-1"/>
    </source>
</evidence>
<evidence type="ECO:0000256" key="9">
    <source>
        <dbReference type="ARBA" id="ARBA00033428"/>
    </source>
</evidence>
<keyword evidence="7" id="KW-0456">Lyase</keyword>
<keyword evidence="5" id="KW-0210">Decarboxylase</keyword>
<accession>A0A9P8LHS5</accession>
<dbReference type="InterPro" id="IPR013785">
    <property type="entry name" value="Aldolase_TIM"/>
</dbReference>
<dbReference type="GO" id="GO:0006207">
    <property type="term" value="P:'de novo' pyrimidine nucleobase biosynthetic process"/>
    <property type="evidence" value="ECO:0007669"/>
    <property type="project" value="InterPro"/>
</dbReference>
<evidence type="ECO:0000256" key="12">
    <source>
        <dbReference type="SAM" id="MobiDB-lite"/>
    </source>
</evidence>
<evidence type="ECO:0000259" key="13">
    <source>
        <dbReference type="Pfam" id="PF00215"/>
    </source>
</evidence>
<dbReference type="InterPro" id="IPR014732">
    <property type="entry name" value="OMPdecase"/>
</dbReference>
<evidence type="ECO:0000256" key="7">
    <source>
        <dbReference type="ARBA" id="ARBA00023239"/>
    </source>
</evidence>
<keyword evidence="6" id="KW-0665">Pyrimidine biosynthesis</keyword>
<feature type="region of interest" description="Disordered" evidence="12">
    <location>
        <begin position="106"/>
        <end position="178"/>
    </location>
</feature>
<dbReference type="InterPro" id="IPR011060">
    <property type="entry name" value="RibuloseP-bd_barrel"/>
</dbReference>
<feature type="binding site" evidence="11">
    <location>
        <position position="66"/>
    </location>
    <ligand>
        <name>substrate</name>
    </ligand>
</feature>
<gene>
    <name evidence="14" type="ORF">GP486_000844</name>
</gene>
<organism evidence="14 15">
    <name type="scientific">Trichoglossum hirsutum</name>
    <dbReference type="NCBI Taxonomy" id="265104"/>
    <lineage>
        <taxon>Eukaryota</taxon>
        <taxon>Fungi</taxon>
        <taxon>Dikarya</taxon>
        <taxon>Ascomycota</taxon>
        <taxon>Pezizomycotina</taxon>
        <taxon>Geoglossomycetes</taxon>
        <taxon>Geoglossales</taxon>
        <taxon>Geoglossaceae</taxon>
        <taxon>Trichoglossum</taxon>
    </lineage>
</organism>
<dbReference type="SUPFAM" id="SSF51366">
    <property type="entry name" value="Ribulose-phoshate binding barrel"/>
    <property type="match status" value="1"/>
</dbReference>
<dbReference type="Proteomes" id="UP000750711">
    <property type="component" value="Unassembled WGS sequence"/>
</dbReference>
<evidence type="ECO:0000256" key="11">
    <source>
        <dbReference type="PIRSR" id="PIRSR614732-2"/>
    </source>
</evidence>
<evidence type="ECO:0000256" key="5">
    <source>
        <dbReference type="ARBA" id="ARBA00022793"/>
    </source>
</evidence>
<evidence type="ECO:0000256" key="2">
    <source>
        <dbReference type="ARBA" id="ARBA00011018"/>
    </source>
</evidence>
<evidence type="ECO:0000256" key="1">
    <source>
        <dbReference type="ARBA" id="ARBA00004861"/>
    </source>
</evidence>
<dbReference type="AlphaFoldDB" id="A0A9P8LHS5"/>
<dbReference type="EMBL" id="JAGHQM010000063">
    <property type="protein sequence ID" value="KAH0565747.1"/>
    <property type="molecule type" value="Genomic_DNA"/>
</dbReference>
<dbReference type="EC" id="4.1.1.23" evidence="3"/>
<dbReference type="InterPro" id="IPR001754">
    <property type="entry name" value="OMPdeCOase_dom"/>
</dbReference>
<comment type="caution">
    <text evidence="14">The sequence shown here is derived from an EMBL/GenBank/DDBJ whole genome shotgun (WGS) entry which is preliminary data.</text>
</comment>
<proteinExistence type="inferred from homology"/>
<evidence type="ECO:0000313" key="14">
    <source>
        <dbReference type="EMBL" id="KAH0565747.1"/>
    </source>
</evidence>
<protein>
    <recommendedName>
        <fullName evidence="4">Orotidine 5'-phosphate decarboxylase</fullName>
        <ecNumber evidence="3">4.1.1.23</ecNumber>
    </recommendedName>
    <alternativeName>
        <fullName evidence="9">OMP decarboxylase</fullName>
    </alternativeName>
    <alternativeName>
        <fullName evidence="8">Uridine 5'-monophosphate synthase</fullName>
    </alternativeName>
</protein>
<feature type="compositionally biased region" description="Basic residues" evidence="12">
    <location>
        <begin position="140"/>
        <end position="160"/>
    </location>
</feature>
<dbReference type="PANTHER" id="PTHR32119">
    <property type="entry name" value="OROTIDINE 5'-PHOSPHATE DECARBOXYLASE"/>
    <property type="match status" value="1"/>
</dbReference>
<reference evidence="14" key="1">
    <citation type="submission" date="2021-03" db="EMBL/GenBank/DDBJ databases">
        <title>Comparative genomics and phylogenomic investigation of the class Geoglossomycetes provide insights into ecological specialization and systematics.</title>
        <authorList>
            <person name="Melie T."/>
            <person name="Pirro S."/>
            <person name="Miller A.N."/>
            <person name="Quandt A."/>
        </authorList>
    </citation>
    <scope>NUCLEOTIDE SEQUENCE</scope>
    <source>
        <strain evidence="14">CAQ_001_2017</strain>
    </source>
</reference>
<evidence type="ECO:0000256" key="4">
    <source>
        <dbReference type="ARBA" id="ARBA00021923"/>
    </source>
</evidence>
<feature type="active site" description="For OMPdecase activity" evidence="10">
    <location>
        <position position="99"/>
    </location>
</feature>
<sequence length="178" mass="20011">MAAAPHHTLRQPYGLRANSQTHPLARYLLQLMALKKTNLCVSADVTTSAALLTLAEQVGDSICMFKTHCDMVEDWSAETAWSLRELALRKGFCVFEDRKFGDIGSRNRLFNTSNPSTAVSSPRSRPRADGGPRPPSLARGVRKQRKRKRRKRKRRRRKREGRGMSLPARANAASSQQP</sequence>
<evidence type="ECO:0000256" key="8">
    <source>
        <dbReference type="ARBA" id="ARBA00031744"/>
    </source>
</evidence>
<feature type="active site" description="For OMPdecase activity" evidence="10">
    <location>
        <position position="102"/>
    </location>
</feature>
<name>A0A9P8LHS5_9PEZI</name>
<dbReference type="GO" id="GO:0005829">
    <property type="term" value="C:cytosol"/>
    <property type="evidence" value="ECO:0007669"/>
    <property type="project" value="TreeGrafter"/>
</dbReference>
<feature type="binding site" evidence="11">
    <location>
        <position position="44"/>
    </location>
    <ligand>
        <name>substrate</name>
    </ligand>
</feature>
<feature type="domain" description="Orotidine 5'-phosphate decarboxylase" evidence="13">
    <location>
        <begin position="37"/>
        <end position="105"/>
    </location>
</feature>
<evidence type="ECO:0000313" key="15">
    <source>
        <dbReference type="Proteomes" id="UP000750711"/>
    </source>
</evidence>
<comment type="similarity">
    <text evidence="2">Belongs to the OMP decarboxylase family.</text>
</comment>
<keyword evidence="15" id="KW-1185">Reference proteome</keyword>
<feature type="active site" description="For OMPdecase activity" evidence="10">
    <location>
        <position position="97"/>
    </location>
</feature>
<feature type="compositionally biased region" description="Polar residues" evidence="12">
    <location>
        <begin position="108"/>
        <end position="123"/>
    </location>
</feature>